<evidence type="ECO:0000256" key="1">
    <source>
        <dbReference type="SAM" id="MobiDB-lite"/>
    </source>
</evidence>
<accession>A0A6H5GWM5</accession>
<sequence length="148" mass="17428">MRVQRISSYPDEDLPTDLRADLPRGSGVRRRPGPAPALRRLLSLIALRRSGRLNQSAARNEVFKSDAMRCDGDVSKSSRGNAKGNSSRTDRMTHVTSSREFQNPAPPRSVLDAKRRFLLSQHRYRYRHRHRYRRKSRYRKGHRYRHQY</sequence>
<name>A0A6H5GWM5_9HEMI</name>
<gene>
    <name evidence="2" type="ORF">NTEN_LOCUS12967</name>
</gene>
<feature type="region of interest" description="Disordered" evidence="1">
    <location>
        <begin position="1"/>
        <end position="34"/>
    </location>
</feature>
<evidence type="ECO:0000313" key="3">
    <source>
        <dbReference type="Proteomes" id="UP000479000"/>
    </source>
</evidence>
<dbReference type="EMBL" id="CADCXU010019258">
    <property type="protein sequence ID" value="CAB0007701.1"/>
    <property type="molecule type" value="Genomic_DNA"/>
</dbReference>
<feature type="region of interest" description="Disordered" evidence="1">
    <location>
        <begin position="70"/>
        <end position="107"/>
    </location>
</feature>
<organism evidence="2 3">
    <name type="scientific">Nesidiocoris tenuis</name>
    <dbReference type="NCBI Taxonomy" id="355587"/>
    <lineage>
        <taxon>Eukaryota</taxon>
        <taxon>Metazoa</taxon>
        <taxon>Ecdysozoa</taxon>
        <taxon>Arthropoda</taxon>
        <taxon>Hexapoda</taxon>
        <taxon>Insecta</taxon>
        <taxon>Pterygota</taxon>
        <taxon>Neoptera</taxon>
        <taxon>Paraneoptera</taxon>
        <taxon>Hemiptera</taxon>
        <taxon>Heteroptera</taxon>
        <taxon>Panheteroptera</taxon>
        <taxon>Cimicomorpha</taxon>
        <taxon>Miridae</taxon>
        <taxon>Dicyphina</taxon>
        <taxon>Nesidiocoris</taxon>
    </lineage>
</organism>
<dbReference type="Proteomes" id="UP000479000">
    <property type="component" value="Unassembled WGS sequence"/>
</dbReference>
<proteinExistence type="predicted"/>
<reference evidence="2 3" key="1">
    <citation type="submission" date="2020-02" db="EMBL/GenBank/DDBJ databases">
        <authorList>
            <person name="Ferguson B K."/>
        </authorList>
    </citation>
    <scope>NUCLEOTIDE SEQUENCE [LARGE SCALE GENOMIC DNA]</scope>
</reference>
<feature type="compositionally biased region" description="Polar residues" evidence="1">
    <location>
        <begin position="77"/>
        <end position="87"/>
    </location>
</feature>
<evidence type="ECO:0000313" key="2">
    <source>
        <dbReference type="EMBL" id="CAB0007701.1"/>
    </source>
</evidence>
<protein>
    <submittedName>
        <fullName evidence="2">Uncharacterized protein</fullName>
    </submittedName>
</protein>
<dbReference type="AlphaFoldDB" id="A0A6H5GWM5"/>
<keyword evidence="3" id="KW-1185">Reference proteome</keyword>